<dbReference type="AlphaFoldDB" id="A0AAV8RRJ5"/>
<comment type="caution">
    <text evidence="1">The sequence shown here is derived from an EMBL/GenBank/DDBJ whole genome shotgun (WGS) entry which is preliminary data.</text>
</comment>
<keyword evidence="2" id="KW-1185">Reference proteome</keyword>
<sequence>MSSQAAAAECRVLVRQPGRSTLISLNLDELRACHELRLELPFDDLTVALLPGFSDMQVNTVTGDSPLVDWKINSPEEDPDKMKESIKVWVQAVALSYACHHRSK</sequence>
<proteinExistence type="predicted"/>
<accession>A0AAV8RRJ5</accession>
<dbReference type="Proteomes" id="UP001222027">
    <property type="component" value="Unassembled WGS sequence"/>
</dbReference>
<reference evidence="1 2" key="1">
    <citation type="submission" date="2022-12" db="EMBL/GenBank/DDBJ databases">
        <title>Chromosome-scale assembly of the Ensete ventricosum genome.</title>
        <authorList>
            <person name="Dussert Y."/>
            <person name="Stocks J."/>
            <person name="Wendawek A."/>
            <person name="Woldeyes F."/>
            <person name="Nichols R.A."/>
            <person name="Borrell J.S."/>
        </authorList>
    </citation>
    <scope>NUCLEOTIDE SEQUENCE [LARGE SCALE GENOMIC DNA]</scope>
    <source>
        <strain evidence="2">cv. Maze</strain>
        <tissue evidence="1">Seeds</tissue>
    </source>
</reference>
<protein>
    <submittedName>
        <fullName evidence="1">Uncharacterized protein</fullName>
    </submittedName>
</protein>
<dbReference type="EMBL" id="JAQQAF010000002">
    <property type="protein sequence ID" value="KAJ8504585.1"/>
    <property type="molecule type" value="Genomic_DNA"/>
</dbReference>
<gene>
    <name evidence="1" type="ORF">OPV22_005471</name>
</gene>
<organism evidence="1 2">
    <name type="scientific">Ensete ventricosum</name>
    <name type="common">Abyssinian banana</name>
    <name type="synonym">Musa ensete</name>
    <dbReference type="NCBI Taxonomy" id="4639"/>
    <lineage>
        <taxon>Eukaryota</taxon>
        <taxon>Viridiplantae</taxon>
        <taxon>Streptophyta</taxon>
        <taxon>Embryophyta</taxon>
        <taxon>Tracheophyta</taxon>
        <taxon>Spermatophyta</taxon>
        <taxon>Magnoliopsida</taxon>
        <taxon>Liliopsida</taxon>
        <taxon>Zingiberales</taxon>
        <taxon>Musaceae</taxon>
        <taxon>Ensete</taxon>
    </lineage>
</organism>
<name>A0AAV8RRJ5_ENSVE</name>
<evidence type="ECO:0000313" key="2">
    <source>
        <dbReference type="Proteomes" id="UP001222027"/>
    </source>
</evidence>
<evidence type="ECO:0000313" key="1">
    <source>
        <dbReference type="EMBL" id="KAJ8504585.1"/>
    </source>
</evidence>